<evidence type="ECO:0000313" key="1">
    <source>
        <dbReference type="EMBL" id="KAH6932181.1"/>
    </source>
</evidence>
<accession>A0ACB7SE19</accession>
<keyword evidence="2" id="KW-1185">Reference proteome</keyword>
<dbReference type="EMBL" id="CM023484">
    <property type="protein sequence ID" value="KAH6932181.1"/>
    <property type="molecule type" value="Genomic_DNA"/>
</dbReference>
<dbReference type="Proteomes" id="UP000821845">
    <property type="component" value="Chromosome 4"/>
</dbReference>
<name>A0ACB7SE19_HYAAI</name>
<proteinExistence type="predicted"/>
<organism evidence="1 2">
    <name type="scientific">Hyalomma asiaticum</name>
    <name type="common">Tick</name>
    <dbReference type="NCBI Taxonomy" id="266040"/>
    <lineage>
        <taxon>Eukaryota</taxon>
        <taxon>Metazoa</taxon>
        <taxon>Ecdysozoa</taxon>
        <taxon>Arthropoda</taxon>
        <taxon>Chelicerata</taxon>
        <taxon>Arachnida</taxon>
        <taxon>Acari</taxon>
        <taxon>Parasitiformes</taxon>
        <taxon>Ixodida</taxon>
        <taxon>Ixodoidea</taxon>
        <taxon>Ixodidae</taxon>
        <taxon>Hyalomminae</taxon>
        <taxon>Hyalomma</taxon>
    </lineage>
</organism>
<comment type="caution">
    <text evidence="1">The sequence shown here is derived from an EMBL/GenBank/DDBJ whole genome shotgun (WGS) entry which is preliminary data.</text>
</comment>
<reference evidence="1" key="1">
    <citation type="submission" date="2020-05" db="EMBL/GenBank/DDBJ databases">
        <title>Large-scale comparative analyses of tick genomes elucidate their genetic diversity and vector capacities.</title>
        <authorList>
            <person name="Jia N."/>
            <person name="Wang J."/>
            <person name="Shi W."/>
            <person name="Du L."/>
            <person name="Sun Y."/>
            <person name="Zhan W."/>
            <person name="Jiang J."/>
            <person name="Wang Q."/>
            <person name="Zhang B."/>
            <person name="Ji P."/>
            <person name="Sakyi L.B."/>
            <person name="Cui X."/>
            <person name="Yuan T."/>
            <person name="Jiang B."/>
            <person name="Yang W."/>
            <person name="Lam T.T.-Y."/>
            <person name="Chang Q."/>
            <person name="Ding S."/>
            <person name="Wang X."/>
            <person name="Zhu J."/>
            <person name="Ruan X."/>
            <person name="Zhao L."/>
            <person name="Wei J."/>
            <person name="Que T."/>
            <person name="Du C."/>
            <person name="Cheng J."/>
            <person name="Dai P."/>
            <person name="Han X."/>
            <person name="Huang E."/>
            <person name="Gao Y."/>
            <person name="Liu J."/>
            <person name="Shao H."/>
            <person name="Ye R."/>
            <person name="Li L."/>
            <person name="Wei W."/>
            <person name="Wang X."/>
            <person name="Wang C."/>
            <person name="Yang T."/>
            <person name="Huo Q."/>
            <person name="Li W."/>
            <person name="Guo W."/>
            <person name="Chen H."/>
            <person name="Zhou L."/>
            <person name="Ni X."/>
            <person name="Tian J."/>
            <person name="Zhou Y."/>
            <person name="Sheng Y."/>
            <person name="Liu T."/>
            <person name="Pan Y."/>
            <person name="Xia L."/>
            <person name="Li J."/>
            <person name="Zhao F."/>
            <person name="Cao W."/>
        </authorList>
    </citation>
    <scope>NUCLEOTIDE SEQUENCE</scope>
    <source>
        <strain evidence="1">Hyas-2018</strain>
    </source>
</reference>
<protein>
    <submittedName>
        <fullName evidence="1">Uncharacterized protein</fullName>
    </submittedName>
</protein>
<sequence>MWRCSLCSTYPVVEDLDADDDDDDVAAEDPEDVAAEDPEEEEQEAPSSPEAVPERRLPQCIQHALSCLCSNETYYAVMFCACCFLLCTDLSDKPAANPLSLKTLPLRPWNDWRKRRHDLGVPRIMMWAGRPSEHSTTPDVENSAKIFAAPNASRSGVEERITCLYERNGDFRNNYAPDASCVVTYDRGLVTESDAIVFPADSVDEQDLPLKRAESQLWVLWARTAPALHVLPVGSMSRGGPGQAPSSMSNNLLDLFNWSMASRDSHVKVSYNSFRPRSRSAERSPLTPEGVGSSDRSAMVKDESGCCLDYCLTANVTCTKETVRSWWHFRSDGGARDSPDGGAERAVSLQVIPNCGAGYCHSMADCIAYVARHFNFIVVTEAPACFQSLYELVYEAFKHDVVPVVVVPQGTELHLPPVSVVSTDQMRYHGQLGLRLRYLLDYPADYERHFDWKRHFIVTTVEHELCPLCINIHMSR</sequence>
<gene>
    <name evidence="1" type="ORF">HPB50_003635</name>
</gene>
<evidence type="ECO:0000313" key="2">
    <source>
        <dbReference type="Proteomes" id="UP000821845"/>
    </source>
</evidence>